<protein>
    <submittedName>
        <fullName evidence="4">GTP-binding protein HSR1-related</fullName>
    </submittedName>
</protein>
<dbReference type="InterPro" id="IPR050755">
    <property type="entry name" value="TRAFAC_YlqF/YawG_RiboMat"/>
</dbReference>
<dbReference type="GeneID" id="5325184"/>
<dbReference type="PRINTS" id="PR00326">
    <property type="entry name" value="GTP1OBG"/>
</dbReference>
<feature type="domain" description="CP-type G" evidence="3">
    <location>
        <begin position="10"/>
        <end position="169"/>
    </location>
</feature>
<dbReference type="HOGENOM" id="CLU_011106_1_2_2"/>
<dbReference type="PANTHER" id="PTHR11089:SF30">
    <property type="entry name" value="GUANINE NUCLEOTIDE-BINDING PROTEIN-LIKE 3 HOMOLOG"/>
    <property type="match status" value="1"/>
</dbReference>
<dbReference type="InterPro" id="IPR027417">
    <property type="entry name" value="P-loop_NTPase"/>
</dbReference>
<organism evidence="4 5">
    <name type="scientific">Methanococcus vannielii (strain ATCC 35089 / DSM 1224 / JCM 13029 / OCM 148 / SB)</name>
    <dbReference type="NCBI Taxonomy" id="406327"/>
    <lineage>
        <taxon>Archaea</taxon>
        <taxon>Methanobacteriati</taxon>
        <taxon>Methanobacteriota</taxon>
        <taxon>Methanomada group</taxon>
        <taxon>Methanococci</taxon>
        <taxon>Methanococcales</taxon>
        <taxon>Methanococcaceae</taxon>
        <taxon>Methanococcus</taxon>
    </lineage>
</organism>
<name>A6UPX9_METVS</name>
<dbReference type="InterPro" id="IPR023179">
    <property type="entry name" value="GTP-bd_ortho_bundle_sf"/>
</dbReference>
<reference evidence="4" key="1">
    <citation type="submission" date="2007-06" db="EMBL/GenBank/DDBJ databases">
        <title>Complete sequence of Methanococcus vannielii SB.</title>
        <authorList>
            <consortium name="US DOE Joint Genome Institute"/>
            <person name="Copeland A."/>
            <person name="Lucas S."/>
            <person name="Lapidus A."/>
            <person name="Barry K."/>
            <person name="Glavina del Rio T."/>
            <person name="Dalin E."/>
            <person name="Tice H."/>
            <person name="Pitluck S."/>
            <person name="Chain P."/>
            <person name="Malfatti S."/>
            <person name="Shin M."/>
            <person name="Vergez L."/>
            <person name="Schmutz J."/>
            <person name="Larimer F."/>
            <person name="Land M."/>
            <person name="Hauser L."/>
            <person name="Kyrpides N."/>
            <person name="Anderson I."/>
            <person name="Sieprawska-Lupa M."/>
            <person name="Whitman W.B."/>
            <person name="Richardson P."/>
        </authorList>
    </citation>
    <scope>NUCLEOTIDE SEQUENCE [LARGE SCALE GENOMIC DNA]</scope>
    <source>
        <strain evidence="4">SB</strain>
    </source>
</reference>
<dbReference type="InterPro" id="IPR030378">
    <property type="entry name" value="G_CP_dom"/>
</dbReference>
<dbReference type="EMBL" id="CP000742">
    <property type="protein sequence ID" value="ABR54551.1"/>
    <property type="molecule type" value="Genomic_DNA"/>
</dbReference>
<keyword evidence="2" id="KW-0342">GTP-binding</keyword>
<evidence type="ECO:0000313" key="4">
    <source>
        <dbReference type="EMBL" id="ABR54551.1"/>
    </source>
</evidence>
<dbReference type="eggNOG" id="arCOG00350">
    <property type="taxonomic scope" value="Archaea"/>
</dbReference>
<proteinExistence type="predicted"/>
<evidence type="ECO:0000313" key="5">
    <source>
        <dbReference type="Proteomes" id="UP000001107"/>
    </source>
</evidence>
<dbReference type="RefSeq" id="WP_011972454.1">
    <property type="nucleotide sequence ID" value="NC_009634.1"/>
</dbReference>
<dbReference type="GO" id="GO:0005525">
    <property type="term" value="F:GTP binding"/>
    <property type="evidence" value="ECO:0007669"/>
    <property type="project" value="UniProtKB-KW"/>
</dbReference>
<evidence type="ECO:0000259" key="3">
    <source>
        <dbReference type="PROSITE" id="PS51721"/>
    </source>
</evidence>
<dbReference type="SUPFAM" id="SSF52540">
    <property type="entry name" value="P-loop containing nucleoside triphosphate hydrolases"/>
    <property type="match status" value="1"/>
</dbReference>
<dbReference type="STRING" id="406327.Mevan_0645"/>
<keyword evidence="5" id="KW-1185">Reference proteome</keyword>
<sequence length="374" mass="42773">MIMENKVPMKRMVNRIIFECDIVLLAIDARDPETTRNRFLEKYTIEKNKKLIYVLNKSDLVPKEILEKWKAKFKKENPDSSVVFMSAKEKLGTSILRDEIKIYLSIKNIKHGKVGIVGYPNVGKSSIINALTGRRSAKSGLTAGLTVGEQWVKLTKDIKLLDSPGIIEPKDEDELVISGALRYEKAKNILFPAIKILQRIQSFDKTILKEYYNLEFEEEITENDISKIGSKLNFLSKDNEIDLDRTSKSIIRDFQNGKLNYYRINIRKYEQKRTKNIDFITKHLEKFPYIDDANLVISHLEGINSLGEINTKPVIGMKKLDDAVVLISFSEKSQDSGRKKVETLARENKIEIYSLGGGKIGKHRIYIGVGQKAD</sequence>
<evidence type="ECO:0000256" key="1">
    <source>
        <dbReference type="ARBA" id="ARBA00022741"/>
    </source>
</evidence>
<dbReference type="PANTHER" id="PTHR11089">
    <property type="entry name" value="GTP-BINDING PROTEIN-RELATED"/>
    <property type="match status" value="1"/>
</dbReference>
<accession>A6UPX9</accession>
<dbReference type="PROSITE" id="PS51721">
    <property type="entry name" value="G_CP"/>
    <property type="match status" value="1"/>
</dbReference>
<dbReference type="Gene3D" id="3.40.50.300">
    <property type="entry name" value="P-loop containing nucleotide triphosphate hydrolases"/>
    <property type="match status" value="1"/>
</dbReference>
<dbReference type="Gene3D" id="1.10.1580.10">
    <property type="match status" value="1"/>
</dbReference>
<keyword evidence="1" id="KW-0547">Nucleotide-binding</keyword>
<dbReference type="Pfam" id="PF01926">
    <property type="entry name" value="MMR_HSR1"/>
    <property type="match status" value="1"/>
</dbReference>
<dbReference type="AlphaFoldDB" id="A6UPX9"/>
<evidence type="ECO:0000256" key="2">
    <source>
        <dbReference type="ARBA" id="ARBA00023134"/>
    </source>
</evidence>
<dbReference type="Proteomes" id="UP000001107">
    <property type="component" value="Chromosome"/>
</dbReference>
<dbReference type="InterPro" id="IPR006073">
    <property type="entry name" value="GTP-bd"/>
</dbReference>
<dbReference type="KEGG" id="mvn:Mevan_0645"/>
<gene>
    <name evidence="4" type="ordered locus">Mevan_0645</name>
</gene>